<feature type="region of interest" description="Disordered" evidence="2">
    <location>
        <begin position="1"/>
        <end position="50"/>
    </location>
</feature>
<dbReference type="SUPFAM" id="SSF57756">
    <property type="entry name" value="Retrovirus zinc finger-like domains"/>
    <property type="match status" value="1"/>
</dbReference>
<keyword evidence="1" id="KW-0862">Zinc</keyword>
<evidence type="ECO:0000313" key="4">
    <source>
        <dbReference type="EMBL" id="KAJ8420948.1"/>
    </source>
</evidence>
<keyword evidence="1" id="KW-0863">Zinc-finger</keyword>
<evidence type="ECO:0000313" key="5">
    <source>
        <dbReference type="Proteomes" id="UP001153076"/>
    </source>
</evidence>
<dbReference type="PANTHER" id="PTHR31286:SF165">
    <property type="entry name" value="DUF4283 DOMAIN-CONTAINING PROTEIN"/>
    <property type="match status" value="1"/>
</dbReference>
<feature type="domain" description="CCHC-type" evidence="3">
    <location>
        <begin position="196"/>
        <end position="212"/>
    </location>
</feature>
<accession>A0A9Q1JJ75</accession>
<dbReference type="Proteomes" id="UP001153076">
    <property type="component" value="Unassembled WGS sequence"/>
</dbReference>
<feature type="compositionally biased region" description="Basic residues" evidence="2">
    <location>
        <begin position="1"/>
        <end position="12"/>
    </location>
</feature>
<evidence type="ECO:0000256" key="1">
    <source>
        <dbReference type="PROSITE-ProRule" id="PRU00047"/>
    </source>
</evidence>
<dbReference type="EMBL" id="JAKOGI010003014">
    <property type="protein sequence ID" value="KAJ8420948.1"/>
    <property type="molecule type" value="Genomic_DNA"/>
</dbReference>
<dbReference type="Pfam" id="PF14392">
    <property type="entry name" value="zf-CCHC_4"/>
    <property type="match status" value="1"/>
</dbReference>
<dbReference type="GO" id="GO:0008270">
    <property type="term" value="F:zinc ion binding"/>
    <property type="evidence" value="ECO:0007669"/>
    <property type="project" value="UniProtKB-KW"/>
</dbReference>
<organism evidence="4 5">
    <name type="scientific">Carnegiea gigantea</name>
    <dbReference type="NCBI Taxonomy" id="171969"/>
    <lineage>
        <taxon>Eukaryota</taxon>
        <taxon>Viridiplantae</taxon>
        <taxon>Streptophyta</taxon>
        <taxon>Embryophyta</taxon>
        <taxon>Tracheophyta</taxon>
        <taxon>Spermatophyta</taxon>
        <taxon>Magnoliopsida</taxon>
        <taxon>eudicotyledons</taxon>
        <taxon>Gunneridae</taxon>
        <taxon>Pentapetalae</taxon>
        <taxon>Caryophyllales</taxon>
        <taxon>Cactineae</taxon>
        <taxon>Cactaceae</taxon>
        <taxon>Cactoideae</taxon>
        <taxon>Echinocereeae</taxon>
        <taxon>Carnegiea</taxon>
    </lineage>
</organism>
<proteinExistence type="predicted"/>
<comment type="caution">
    <text evidence="4">The sequence shown here is derived from an EMBL/GenBank/DDBJ whole genome shotgun (WGS) entry which is preliminary data.</text>
</comment>
<dbReference type="InterPro" id="IPR025836">
    <property type="entry name" value="Zn_knuckle_CX2CX4HX4C"/>
</dbReference>
<protein>
    <recommendedName>
        <fullName evidence="3">CCHC-type domain-containing protein</fullName>
    </recommendedName>
</protein>
<keyword evidence="5" id="KW-1185">Reference proteome</keyword>
<dbReference type="GO" id="GO:0003676">
    <property type="term" value="F:nucleic acid binding"/>
    <property type="evidence" value="ECO:0007669"/>
    <property type="project" value="InterPro"/>
</dbReference>
<keyword evidence="1" id="KW-0479">Metal-binding</keyword>
<dbReference type="InterPro" id="IPR036875">
    <property type="entry name" value="Znf_CCHC_sf"/>
</dbReference>
<dbReference type="OrthoDB" id="425619at2759"/>
<dbReference type="AlphaFoldDB" id="A0A9Q1JJ75"/>
<sequence length="221" mass="24771">MARGAKRGRPRVHSGLPECLEPPTAAQLSATPSTSVSQPQMPPNQQERDVTVLGSAKTTSYASLVDPDKGTALEFILVMEINGVKCAKVAMEDIEEEISYCQNAVICCVLGANPLLRLSRALDIKYWGLQCLSKLGSMLGIPLKTDRYTKDRTMMKYARLLVELPLDGNFLEFIEFANEKDVLIRQRVKYEWLPIKCTNCGMFGHTQEDCRKKDTQRKNRG</sequence>
<dbReference type="PROSITE" id="PS50158">
    <property type="entry name" value="ZF_CCHC"/>
    <property type="match status" value="1"/>
</dbReference>
<reference evidence="4" key="1">
    <citation type="submission" date="2022-04" db="EMBL/GenBank/DDBJ databases">
        <title>Carnegiea gigantea Genome sequencing and assembly v2.</title>
        <authorList>
            <person name="Copetti D."/>
            <person name="Sanderson M.J."/>
            <person name="Burquez A."/>
            <person name="Wojciechowski M.F."/>
        </authorList>
    </citation>
    <scope>NUCLEOTIDE SEQUENCE</scope>
    <source>
        <strain evidence="4">SGP5-SGP5p</strain>
        <tissue evidence="4">Aerial part</tissue>
    </source>
</reference>
<dbReference type="InterPro" id="IPR001878">
    <property type="entry name" value="Znf_CCHC"/>
</dbReference>
<gene>
    <name evidence="4" type="ORF">Cgig2_017687</name>
</gene>
<name>A0A9Q1JJ75_9CARY</name>
<evidence type="ECO:0000259" key="3">
    <source>
        <dbReference type="PROSITE" id="PS50158"/>
    </source>
</evidence>
<dbReference type="PANTHER" id="PTHR31286">
    <property type="entry name" value="GLYCINE-RICH CELL WALL STRUCTURAL PROTEIN 1.8-LIKE"/>
    <property type="match status" value="1"/>
</dbReference>
<feature type="compositionally biased region" description="Polar residues" evidence="2">
    <location>
        <begin position="26"/>
        <end position="45"/>
    </location>
</feature>
<dbReference type="InterPro" id="IPR040256">
    <property type="entry name" value="At4g02000-like"/>
</dbReference>
<evidence type="ECO:0000256" key="2">
    <source>
        <dbReference type="SAM" id="MobiDB-lite"/>
    </source>
</evidence>